<keyword evidence="1" id="KW-0812">Transmembrane</keyword>
<proteinExistence type="predicted"/>
<reference evidence="2 3" key="1">
    <citation type="submission" date="2020-08" db="EMBL/GenBank/DDBJ databases">
        <title>Genomic Encyclopedia of Type Strains, Phase IV (KMG-V): Genome sequencing to study the core and pangenomes of soil and plant-associated prokaryotes.</title>
        <authorList>
            <person name="Whitman W."/>
        </authorList>
    </citation>
    <scope>NUCLEOTIDE SEQUENCE [LARGE SCALE GENOMIC DNA]</scope>
    <source>
        <strain evidence="2 3">SEMIA 4011</strain>
    </source>
</reference>
<evidence type="ECO:0000256" key="1">
    <source>
        <dbReference type="SAM" id="Phobius"/>
    </source>
</evidence>
<evidence type="ECO:0000313" key="2">
    <source>
        <dbReference type="EMBL" id="MBB6224919.1"/>
    </source>
</evidence>
<comment type="caution">
    <text evidence="2">The sequence shown here is derived from an EMBL/GenBank/DDBJ whole genome shotgun (WGS) entry which is preliminary data.</text>
</comment>
<keyword evidence="1" id="KW-1133">Transmembrane helix</keyword>
<keyword evidence="1" id="KW-0472">Membrane</keyword>
<organism evidence="2 3">
    <name type="scientific">Rhizobium leguminosarum</name>
    <dbReference type="NCBI Taxonomy" id="384"/>
    <lineage>
        <taxon>Bacteria</taxon>
        <taxon>Pseudomonadati</taxon>
        <taxon>Pseudomonadota</taxon>
        <taxon>Alphaproteobacteria</taxon>
        <taxon>Hyphomicrobiales</taxon>
        <taxon>Rhizobiaceae</taxon>
        <taxon>Rhizobium/Agrobacterium group</taxon>
        <taxon>Rhizobium</taxon>
    </lineage>
</organism>
<dbReference type="EMBL" id="JACIIJ010000018">
    <property type="protein sequence ID" value="MBB6224919.1"/>
    <property type="molecule type" value="Genomic_DNA"/>
</dbReference>
<dbReference type="AlphaFoldDB" id="A0A7X0A0D5"/>
<feature type="transmembrane region" description="Helical" evidence="1">
    <location>
        <begin position="43"/>
        <end position="60"/>
    </location>
</feature>
<sequence>MELHLAVTFAVVLVLGVWAISGMRNAPARTPLNEGKAPLVALPTRSLMPLCVIGIAAFLVEGAGSTGRRSICATCFQSSPSLVD</sequence>
<protein>
    <submittedName>
        <fullName evidence="2">Uncharacterized protein</fullName>
    </submittedName>
</protein>
<accession>A0A7X0A0D5</accession>
<evidence type="ECO:0000313" key="3">
    <source>
        <dbReference type="Proteomes" id="UP000517187"/>
    </source>
</evidence>
<name>A0A7X0A0D5_RHILE</name>
<gene>
    <name evidence="2" type="ORF">GGE66_005940</name>
</gene>
<dbReference type="Proteomes" id="UP000517187">
    <property type="component" value="Unassembled WGS sequence"/>
</dbReference>